<feature type="region of interest" description="Disordered" evidence="2">
    <location>
        <begin position="65"/>
        <end position="86"/>
    </location>
</feature>
<keyword evidence="1" id="KW-0175">Coiled coil</keyword>
<feature type="coiled-coil region" evidence="1">
    <location>
        <begin position="113"/>
        <end position="140"/>
    </location>
</feature>
<reference evidence="3 4" key="1">
    <citation type="submission" date="2016-09" db="EMBL/GenBank/DDBJ databases">
        <title>Extensive genetic diversity and differential bi-allelic expression allows diatom success in the polar Southern Ocean.</title>
        <authorList>
            <consortium name="DOE Joint Genome Institute"/>
            <person name="Mock T."/>
            <person name="Otillar R.P."/>
            <person name="Strauss J."/>
            <person name="Dupont C."/>
            <person name="Frickenhaus S."/>
            <person name="Maumus F."/>
            <person name="Mcmullan M."/>
            <person name="Sanges R."/>
            <person name="Schmutz J."/>
            <person name="Toseland A."/>
            <person name="Valas R."/>
            <person name="Veluchamy A."/>
            <person name="Ward B.J."/>
            <person name="Allen A."/>
            <person name="Barry K."/>
            <person name="Falciatore A."/>
            <person name="Ferrante M."/>
            <person name="Fortunato A.E."/>
            <person name="Gloeckner G."/>
            <person name="Gruber A."/>
            <person name="Hipkin R."/>
            <person name="Janech M."/>
            <person name="Kroth P."/>
            <person name="Leese F."/>
            <person name="Lindquist E."/>
            <person name="Lyon B.R."/>
            <person name="Martin J."/>
            <person name="Mayer C."/>
            <person name="Parker M."/>
            <person name="Quesneville H."/>
            <person name="Raymond J."/>
            <person name="Uhlig C."/>
            <person name="Valentin K.U."/>
            <person name="Worden A.Z."/>
            <person name="Armbrust E.V."/>
            <person name="Bowler C."/>
            <person name="Green B."/>
            <person name="Moulton V."/>
            <person name="Van Oosterhout C."/>
            <person name="Grigoriev I."/>
        </authorList>
    </citation>
    <scope>NUCLEOTIDE SEQUENCE [LARGE SCALE GENOMIC DNA]</scope>
    <source>
        <strain evidence="3 4">CCMP1102</strain>
    </source>
</reference>
<keyword evidence="4" id="KW-1185">Reference proteome</keyword>
<dbReference type="OrthoDB" id="48180at2759"/>
<protein>
    <submittedName>
        <fullName evidence="3">Uncharacterized protein</fullName>
    </submittedName>
</protein>
<dbReference type="AlphaFoldDB" id="A0A1E7EVV3"/>
<organism evidence="3 4">
    <name type="scientific">Fragilariopsis cylindrus CCMP1102</name>
    <dbReference type="NCBI Taxonomy" id="635003"/>
    <lineage>
        <taxon>Eukaryota</taxon>
        <taxon>Sar</taxon>
        <taxon>Stramenopiles</taxon>
        <taxon>Ochrophyta</taxon>
        <taxon>Bacillariophyta</taxon>
        <taxon>Bacillariophyceae</taxon>
        <taxon>Bacillariophycidae</taxon>
        <taxon>Bacillariales</taxon>
        <taxon>Bacillariaceae</taxon>
        <taxon>Fragilariopsis</taxon>
    </lineage>
</organism>
<name>A0A1E7EVV3_9STRA</name>
<proteinExistence type="predicted"/>
<evidence type="ECO:0000256" key="2">
    <source>
        <dbReference type="SAM" id="MobiDB-lite"/>
    </source>
</evidence>
<feature type="compositionally biased region" description="Low complexity" evidence="2">
    <location>
        <begin position="71"/>
        <end position="84"/>
    </location>
</feature>
<dbReference type="InParanoid" id="A0A1E7EVV3"/>
<evidence type="ECO:0000313" key="4">
    <source>
        <dbReference type="Proteomes" id="UP000095751"/>
    </source>
</evidence>
<dbReference type="EMBL" id="KV784374">
    <property type="protein sequence ID" value="OEU09925.1"/>
    <property type="molecule type" value="Genomic_DNA"/>
</dbReference>
<evidence type="ECO:0000256" key="1">
    <source>
        <dbReference type="SAM" id="Coils"/>
    </source>
</evidence>
<sequence>MAESLSSQEGKEVTFGDLTIREYPIILGDNPACTGVPITIDWDYYVDTGTTRNLELYEYIKAKKRRRRNKANNTSNNSAGGINNKSNNKKDICLRIPVSKRSQMLLDAGYTQNEILQCALEVLEIQKQRAESRNDPQQQQKIKRPGFGKSLSVKNFFNKLKIIGSGVLVPTATKPPTLKATPVTARTA</sequence>
<evidence type="ECO:0000313" key="3">
    <source>
        <dbReference type="EMBL" id="OEU09925.1"/>
    </source>
</evidence>
<dbReference type="Proteomes" id="UP000095751">
    <property type="component" value="Unassembled WGS sequence"/>
</dbReference>
<gene>
    <name evidence="3" type="ORF">FRACYDRAFT_248176</name>
</gene>
<accession>A0A1E7EVV3</accession>
<dbReference type="KEGG" id="fcy:FRACYDRAFT_248176"/>